<evidence type="ECO:0000256" key="7">
    <source>
        <dbReference type="PROSITE-ProRule" id="PRU01091"/>
    </source>
</evidence>
<dbReference type="GO" id="GO:0005829">
    <property type="term" value="C:cytosol"/>
    <property type="evidence" value="ECO:0007669"/>
    <property type="project" value="TreeGrafter"/>
</dbReference>
<dbReference type="GO" id="GO:0000156">
    <property type="term" value="F:phosphorelay response regulator activity"/>
    <property type="evidence" value="ECO:0007669"/>
    <property type="project" value="TreeGrafter"/>
</dbReference>
<dbReference type="Proteomes" id="UP000248749">
    <property type="component" value="Unassembled WGS sequence"/>
</dbReference>
<evidence type="ECO:0000259" key="9">
    <source>
        <dbReference type="PROSITE" id="PS51755"/>
    </source>
</evidence>
<organism evidence="10 11">
    <name type="scientific">Micromonospora deserti</name>
    <dbReference type="NCBI Taxonomy" id="2070366"/>
    <lineage>
        <taxon>Bacteria</taxon>
        <taxon>Bacillati</taxon>
        <taxon>Actinomycetota</taxon>
        <taxon>Actinomycetes</taxon>
        <taxon>Micromonosporales</taxon>
        <taxon>Micromonosporaceae</taxon>
        <taxon>Micromonospora</taxon>
    </lineage>
</organism>
<dbReference type="EMBL" id="POUB01000007">
    <property type="protein sequence ID" value="PZG02507.1"/>
    <property type="molecule type" value="Genomic_DNA"/>
</dbReference>
<feature type="domain" description="Response regulatory" evidence="8">
    <location>
        <begin position="2"/>
        <end position="116"/>
    </location>
</feature>
<comment type="caution">
    <text evidence="10">The sequence shown here is derived from an EMBL/GenBank/DDBJ whole genome shotgun (WGS) entry which is preliminary data.</text>
</comment>
<evidence type="ECO:0000313" key="11">
    <source>
        <dbReference type="Proteomes" id="UP000248749"/>
    </source>
</evidence>
<reference evidence="10 11" key="1">
    <citation type="submission" date="2018-01" db="EMBL/GenBank/DDBJ databases">
        <title>Draft genome sequence of Salinispora sp. 13K206.</title>
        <authorList>
            <person name="Sahin N."/>
            <person name="Saygin H."/>
            <person name="Ay H."/>
        </authorList>
    </citation>
    <scope>NUCLEOTIDE SEQUENCE [LARGE SCALE GENOMIC DNA]</scope>
    <source>
        <strain evidence="10 11">13K206</strain>
    </source>
</reference>
<dbReference type="FunFam" id="1.10.10.10:FF:000005">
    <property type="entry name" value="Two-component system response regulator"/>
    <property type="match status" value="1"/>
</dbReference>
<evidence type="ECO:0000256" key="4">
    <source>
        <dbReference type="ARBA" id="ARBA00023125"/>
    </source>
</evidence>
<dbReference type="OrthoDB" id="9812490at2"/>
<evidence type="ECO:0000256" key="2">
    <source>
        <dbReference type="ARBA" id="ARBA00023012"/>
    </source>
</evidence>
<keyword evidence="1 6" id="KW-0597">Phosphoprotein</keyword>
<dbReference type="PROSITE" id="PS51755">
    <property type="entry name" value="OMPR_PHOB"/>
    <property type="match status" value="1"/>
</dbReference>
<evidence type="ECO:0000256" key="5">
    <source>
        <dbReference type="ARBA" id="ARBA00023163"/>
    </source>
</evidence>
<dbReference type="InterPro" id="IPR036388">
    <property type="entry name" value="WH-like_DNA-bd_sf"/>
</dbReference>
<protein>
    <submittedName>
        <fullName evidence="10">DNA-binding response regulator</fullName>
    </submittedName>
</protein>
<dbReference type="SUPFAM" id="SSF52172">
    <property type="entry name" value="CheY-like"/>
    <property type="match status" value="1"/>
</dbReference>
<dbReference type="InterPro" id="IPR039420">
    <property type="entry name" value="WalR-like"/>
</dbReference>
<dbReference type="AlphaFoldDB" id="A0A2W2DZ52"/>
<dbReference type="GO" id="GO:0006355">
    <property type="term" value="P:regulation of DNA-templated transcription"/>
    <property type="evidence" value="ECO:0007669"/>
    <property type="project" value="InterPro"/>
</dbReference>
<evidence type="ECO:0000256" key="1">
    <source>
        <dbReference type="ARBA" id="ARBA00022553"/>
    </source>
</evidence>
<dbReference type="Gene3D" id="6.10.250.690">
    <property type="match status" value="1"/>
</dbReference>
<dbReference type="PANTHER" id="PTHR48111:SF28">
    <property type="entry name" value="TRANSCRIPTIONAL REGULATORY PROTEIN TCRX-RELATED"/>
    <property type="match status" value="1"/>
</dbReference>
<accession>A0A2W2DZ52</accession>
<feature type="DNA-binding region" description="OmpR/PhoB-type" evidence="7">
    <location>
        <begin position="124"/>
        <end position="222"/>
    </location>
</feature>
<evidence type="ECO:0000259" key="8">
    <source>
        <dbReference type="PROSITE" id="PS50110"/>
    </source>
</evidence>
<dbReference type="Gene3D" id="3.40.50.2300">
    <property type="match status" value="1"/>
</dbReference>
<keyword evidence="5" id="KW-0804">Transcription</keyword>
<dbReference type="CDD" id="cd19935">
    <property type="entry name" value="REC_OmpR_CusR-like"/>
    <property type="match status" value="1"/>
</dbReference>
<dbReference type="SMART" id="SM00862">
    <property type="entry name" value="Trans_reg_C"/>
    <property type="match status" value="1"/>
</dbReference>
<sequence>MRLLVVEDDVKMAALLKRGLERECYAVDVSSTGTEALWAAQEFPYGGVVLDAMIPAPDGFEVCRQLREMGKWMPVIMLTARGAVGDRVRGLDAGADDYLPKPFSFAELFARLRALLRRDPGERPTVLAAGPLRLDPASREVRRGGVPITLSAREFSLLELLLRRKGEVLSRTAVLEHVWDFAYDGTSNVVDVYIRYLRDKIDRPFGRSAIETVRGAGYRLRADGG</sequence>
<feature type="modified residue" description="4-aspartylphosphate" evidence="6">
    <location>
        <position position="51"/>
    </location>
</feature>
<dbReference type="SMART" id="SM00448">
    <property type="entry name" value="REC"/>
    <property type="match status" value="1"/>
</dbReference>
<dbReference type="Pfam" id="PF00072">
    <property type="entry name" value="Response_reg"/>
    <property type="match status" value="1"/>
</dbReference>
<keyword evidence="3" id="KW-0805">Transcription regulation</keyword>
<evidence type="ECO:0000256" key="3">
    <source>
        <dbReference type="ARBA" id="ARBA00023015"/>
    </source>
</evidence>
<gene>
    <name evidence="10" type="ORF">C1I99_01965</name>
</gene>
<dbReference type="Pfam" id="PF00486">
    <property type="entry name" value="Trans_reg_C"/>
    <property type="match status" value="1"/>
</dbReference>
<evidence type="ECO:0000256" key="6">
    <source>
        <dbReference type="PROSITE-ProRule" id="PRU00169"/>
    </source>
</evidence>
<dbReference type="PANTHER" id="PTHR48111">
    <property type="entry name" value="REGULATOR OF RPOS"/>
    <property type="match status" value="1"/>
</dbReference>
<dbReference type="CDD" id="cd00383">
    <property type="entry name" value="trans_reg_C"/>
    <property type="match status" value="1"/>
</dbReference>
<dbReference type="GO" id="GO:0032993">
    <property type="term" value="C:protein-DNA complex"/>
    <property type="evidence" value="ECO:0007669"/>
    <property type="project" value="TreeGrafter"/>
</dbReference>
<dbReference type="Gene3D" id="1.10.10.10">
    <property type="entry name" value="Winged helix-like DNA-binding domain superfamily/Winged helix DNA-binding domain"/>
    <property type="match status" value="1"/>
</dbReference>
<proteinExistence type="predicted"/>
<dbReference type="RefSeq" id="WP_111132430.1">
    <property type="nucleotide sequence ID" value="NZ_POUB01000007.1"/>
</dbReference>
<keyword evidence="11" id="KW-1185">Reference proteome</keyword>
<keyword evidence="4 7" id="KW-0238">DNA-binding</keyword>
<dbReference type="GO" id="GO:0000976">
    <property type="term" value="F:transcription cis-regulatory region binding"/>
    <property type="evidence" value="ECO:0007669"/>
    <property type="project" value="TreeGrafter"/>
</dbReference>
<evidence type="ECO:0000313" key="10">
    <source>
        <dbReference type="EMBL" id="PZG02507.1"/>
    </source>
</evidence>
<dbReference type="PROSITE" id="PS50110">
    <property type="entry name" value="RESPONSE_REGULATORY"/>
    <property type="match status" value="1"/>
</dbReference>
<name>A0A2W2DZ52_9ACTN</name>
<dbReference type="InterPro" id="IPR011006">
    <property type="entry name" value="CheY-like_superfamily"/>
</dbReference>
<feature type="domain" description="OmpR/PhoB-type" evidence="9">
    <location>
        <begin position="124"/>
        <end position="222"/>
    </location>
</feature>
<keyword evidence="2" id="KW-0902">Two-component regulatory system</keyword>
<dbReference type="InterPro" id="IPR001789">
    <property type="entry name" value="Sig_transdc_resp-reg_receiver"/>
</dbReference>
<dbReference type="InterPro" id="IPR001867">
    <property type="entry name" value="OmpR/PhoB-type_DNA-bd"/>
</dbReference>